<sequence>MKGGGRHICRRDTPGSYQWTKVPGDRMQDGDPLFTYGGDTHHRRGRRNNNGRACWPPHGLDSSLLRHVYKYALTLPGRRDTCHPPRGARGRRRQDRRSLGEDPFWRRPAMPRHAPHPSPPPTPTPPSTTTSLVYRRSHYFKIKIVYRKECPLVPLPSSKSKKSRGEFM</sequence>
<feature type="region of interest" description="Disordered" evidence="1">
    <location>
        <begin position="1"/>
        <end position="31"/>
    </location>
</feature>
<dbReference type="Proteomes" id="UP000324222">
    <property type="component" value="Unassembled WGS sequence"/>
</dbReference>
<feature type="region of interest" description="Disordered" evidence="1">
    <location>
        <begin position="76"/>
        <end position="130"/>
    </location>
</feature>
<protein>
    <submittedName>
        <fullName evidence="2">Uncharacterized protein</fullName>
    </submittedName>
</protein>
<evidence type="ECO:0000256" key="1">
    <source>
        <dbReference type="SAM" id="MobiDB-lite"/>
    </source>
</evidence>
<name>A0A5B7E5K0_PORTR</name>
<reference evidence="2 3" key="1">
    <citation type="submission" date="2019-05" db="EMBL/GenBank/DDBJ databases">
        <title>Another draft genome of Portunus trituberculatus and its Hox gene families provides insights of decapod evolution.</title>
        <authorList>
            <person name="Jeong J.-H."/>
            <person name="Song I."/>
            <person name="Kim S."/>
            <person name="Choi T."/>
            <person name="Kim D."/>
            <person name="Ryu S."/>
            <person name="Kim W."/>
        </authorList>
    </citation>
    <scope>NUCLEOTIDE SEQUENCE [LARGE SCALE GENOMIC DNA]</scope>
    <source>
        <tissue evidence="2">Muscle</tissue>
    </source>
</reference>
<feature type="compositionally biased region" description="Basic and acidic residues" evidence="1">
    <location>
        <begin position="96"/>
        <end position="105"/>
    </location>
</feature>
<feature type="compositionally biased region" description="Pro residues" evidence="1">
    <location>
        <begin position="116"/>
        <end position="126"/>
    </location>
</feature>
<evidence type="ECO:0000313" key="2">
    <source>
        <dbReference type="EMBL" id="MPC29281.1"/>
    </source>
</evidence>
<organism evidence="2 3">
    <name type="scientific">Portunus trituberculatus</name>
    <name type="common">Swimming crab</name>
    <name type="synonym">Neptunus trituberculatus</name>
    <dbReference type="NCBI Taxonomy" id="210409"/>
    <lineage>
        <taxon>Eukaryota</taxon>
        <taxon>Metazoa</taxon>
        <taxon>Ecdysozoa</taxon>
        <taxon>Arthropoda</taxon>
        <taxon>Crustacea</taxon>
        <taxon>Multicrustacea</taxon>
        <taxon>Malacostraca</taxon>
        <taxon>Eumalacostraca</taxon>
        <taxon>Eucarida</taxon>
        <taxon>Decapoda</taxon>
        <taxon>Pleocyemata</taxon>
        <taxon>Brachyura</taxon>
        <taxon>Eubrachyura</taxon>
        <taxon>Portunoidea</taxon>
        <taxon>Portunidae</taxon>
        <taxon>Portuninae</taxon>
        <taxon>Portunus</taxon>
    </lineage>
</organism>
<feature type="compositionally biased region" description="Basic residues" evidence="1">
    <location>
        <begin position="86"/>
        <end position="95"/>
    </location>
</feature>
<proteinExistence type="predicted"/>
<accession>A0A5B7E5K0</accession>
<dbReference type="EMBL" id="VSRR010002045">
    <property type="protein sequence ID" value="MPC29281.1"/>
    <property type="molecule type" value="Genomic_DNA"/>
</dbReference>
<dbReference type="AlphaFoldDB" id="A0A5B7E5K0"/>
<keyword evidence="3" id="KW-1185">Reference proteome</keyword>
<comment type="caution">
    <text evidence="2">The sequence shown here is derived from an EMBL/GenBank/DDBJ whole genome shotgun (WGS) entry which is preliminary data.</text>
</comment>
<gene>
    <name evidence="2" type="ORF">E2C01_022505</name>
</gene>
<evidence type="ECO:0000313" key="3">
    <source>
        <dbReference type="Proteomes" id="UP000324222"/>
    </source>
</evidence>